<dbReference type="PANTHER" id="PTHR30404:SF0">
    <property type="entry name" value="N-ACETYLMURAMOYL-L-ALANINE AMIDASE AMIC"/>
    <property type="match status" value="1"/>
</dbReference>
<comment type="caution">
    <text evidence="5">The sequence shown here is derived from an EMBL/GenBank/DDBJ whole genome shotgun (WGS) entry which is preliminary data.</text>
</comment>
<feature type="region of interest" description="Disordered" evidence="2">
    <location>
        <begin position="1"/>
        <end position="21"/>
    </location>
</feature>
<evidence type="ECO:0000256" key="2">
    <source>
        <dbReference type="SAM" id="MobiDB-lite"/>
    </source>
</evidence>
<gene>
    <name evidence="5" type="ORF">H9635_09950</name>
</gene>
<evidence type="ECO:0000256" key="1">
    <source>
        <dbReference type="ARBA" id="ARBA00022801"/>
    </source>
</evidence>
<feature type="domain" description="MurNAc-LAA" evidence="4">
    <location>
        <begin position="64"/>
        <end position="174"/>
    </location>
</feature>
<dbReference type="InterPro" id="IPR002508">
    <property type="entry name" value="MurNAc-LAA_cat"/>
</dbReference>
<evidence type="ECO:0000259" key="4">
    <source>
        <dbReference type="SMART" id="SM00646"/>
    </source>
</evidence>
<organism evidence="5 6">
    <name type="scientific">Solibacillus faecavium</name>
    <dbReference type="NCBI Taxonomy" id="2762221"/>
    <lineage>
        <taxon>Bacteria</taxon>
        <taxon>Bacillati</taxon>
        <taxon>Bacillota</taxon>
        <taxon>Bacilli</taxon>
        <taxon>Bacillales</taxon>
        <taxon>Caryophanaceae</taxon>
        <taxon>Solibacillus</taxon>
    </lineage>
</organism>
<dbReference type="SMART" id="SM00047">
    <property type="entry name" value="LYZ2"/>
    <property type="match status" value="1"/>
</dbReference>
<keyword evidence="6" id="KW-1185">Reference proteome</keyword>
<dbReference type="SMART" id="SM00646">
    <property type="entry name" value="Ami_3"/>
    <property type="match status" value="1"/>
</dbReference>
<dbReference type="Gene3D" id="3.40.630.40">
    <property type="entry name" value="Zn-dependent exopeptidases"/>
    <property type="match status" value="1"/>
</dbReference>
<protein>
    <submittedName>
        <fullName evidence="5">N-acetylmuramoyl-L-alanine amidase</fullName>
    </submittedName>
</protein>
<evidence type="ECO:0000313" key="6">
    <source>
        <dbReference type="Proteomes" id="UP000619101"/>
    </source>
</evidence>
<keyword evidence="1" id="KW-0378">Hydrolase</keyword>
<reference evidence="5 6" key="1">
    <citation type="submission" date="2020-08" db="EMBL/GenBank/DDBJ databases">
        <title>A Genomic Blueprint of the Chicken Gut Microbiome.</title>
        <authorList>
            <person name="Gilroy R."/>
            <person name="Ravi A."/>
            <person name="Getino M."/>
            <person name="Pursley I."/>
            <person name="Horton D.L."/>
            <person name="Alikhan N.-F."/>
            <person name="Baker D."/>
            <person name="Gharbi K."/>
            <person name="Hall N."/>
            <person name="Watson M."/>
            <person name="Adriaenssens E.M."/>
            <person name="Foster-Nyarko E."/>
            <person name="Jarju S."/>
            <person name="Secka A."/>
            <person name="Antonio M."/>
            <person name="Oren A."/>
            <person name="Chaudhuri R."/>
            <person name="La Ragione R.M."/>
            <person name="Hildebrand F."/>
            <person name="Pallen M.J."/>
        </authorList>
    </citation>
    <scope>NUCLEOTIDE SEQUENCE [LARGE SCALE GENOMIC DNA]</scope>
    <source>
        <strain evidence="5 6">A46</strain>
    </source>
</reference>
<dbReference type="PANTHER" id="PTHR30404">
    <property type="entry name" value="N-ACETYLMURAMOYL-L-ALANINE AMIDASE"/>
    <property type="match status" value="1"/>
</dbReference>
<sequence length="410" mass="45934">MSKKRIFIDPGHGGHDPGAIGANSKEAENVLAVAIALEKKLKAQGYEVKLSRRTNVYVTLNDRAKIANEWGADIFISFHDNSAVNKTATGFETYIFNGSVSTNTIKLQKAIHEYIVRGIGLRDRGMKRANFAVIRLTKMPAVLIEYGFISNLNDERIIAFEIEKQARLTYEGINNYFGVKISDPTPKKDNQTHFINTVKDHVASCWSQHRILPSVVMAQAILESGWGTSDKAIKANNLFGIKAASDWKGQTVTLPTKEYVSGKWITVDAKWRKYNSWGHSIVDHAQFLKERPRYKAIIGNTDYKFVCQELQKAGYATDPAYASKLISIIEANNLSQFDNFDKEEEKVYSSGTLKAEHDITRESAARRKIIVEAAIKAGYNEIWREKLEDGTITADDVDALATGTIVKNHK</sequence>
<dbReference type="SUPFAM" id="SSF53187">
    <property type="entry name" value="Zn-dependent exopeptidases"/>
    <property type="match status" value="1"/>
</dbReference>
<dbReference type="Gene3D" id="1.10.530.10">
    <property type="match status" value="1"/>
</dbReference>
<evidence type="ECO:0000313" key="5">
    <source>
        <dbReference type="EMBL" id="MBD8037067.1"/>
    </source>
</evidence>
<dbReference type="Pfam" id="PF01832">
    <property type="entry name" value="Glucosaminidase"/>
    <property type="match status" value="1"/>
</dbReference>
<dbReference type="Proteomes" id="UP000619101">
    <property type="component" value="Unassembled WGS sequence"/>
</dbReference>
<accession>A0ABR8XYN6</accession>
<evidence type="ECO:0000259" key="3">
    <source>
        <dbReference type="SMART" id="SM00047"/>
    </source>
</evidence>
<dbReference type="PRINTS" id="PR01002">
    <property type="entry name" value="FLGFLGJ"/>
</dbReference>
<dbReference type="InterPro" id="IPR002901">
    <property type="entry name" value="MGlyc_endo_b_GlcNAc-like_dom"/>
</dbReference>
<dbReference type="Pfam" id="PF01520">
    <property type="entry name" value="Amidase_3"/>
    <property type="match status" value="1"/>
</dbReference>
<dbReference type="EMBL" id="JACSPZ010000004">
    <property type="protein sequence ID" value="MBD8037067.1"/>
    <property type="molecule type" value="Genomic_DNA"/>
</dbReference>
<feature type="domain" description="Mannosyl-glycoprotein endo-beta-N-acetylglucosamidase-like" evidence="3">
    <location>
        <begin position="183"/>
        <end position="338"/>
    </location>
</feature>
<dbReference type="CDD" id="cd02696">
    <property type="entry name" value="MurNAc-LAA"/>
    <property type="match status" value="1"/>
</dbReference>
<dbReference type="InterPro" id="IPR050695">
    <property type="entry name" value="N-acetylmuramoyl_amidase_3"/>
</dbReference>
<proteinExistence type="predicted"/>
<dbReference type="RefSeq" id="WP_191700116.1">
    <property type="nucleotide sequence ID" value="NZ_JACSPZ010000004.1"/>
</dbReference>
<name>A0ABR8XYN6_9BACL</name>
<dbReference type="Gene3D" id="2.10.70.40">
    <property type="entry name" value="peptidoglycan hydrolase"/>
    <property type="match status" value="1"/>
</dbReference>